<protein>
    <recommendedName>
        <fullName evidence="2">LYR motif-containing protein Cup1-like N-terminal domain-containing protein</fullName>
    </recommendedName>
</protein>
<evidence type="ECO:0000256" key="1">
    <source>
        <dbReference type="SAM" id="MobiDB-lite"/>
    </source>
</evidence>
<evidence type="ECO:0000313" key="3">
    <source>
        <dbReference type="EMBL" id="CCA67571.1"/>
    </source>
</evidence>
<feature type="domain" description="LYR motif-containing protein Cup1-like N-terminal" evidence="2">
    <location>
        <begin position="5"/>
        <end position="86"/>
    </location>
</feature>
<dbReference type="OMA" id="RIGRMKW"/>
<dbReference type="eggNOG" id="ENOG502S9TZ">
    <property type="taxonomic scope" value="Eukaryota"/>
</dbReference>
<dbReference type="CDD" id="cd20273">
    <property type="entry name" value="Complex1_LYR_unchar"/>
    <property type="match status" value="1"/>
</dbReference>
<evidence type="ECO:0000259" key="2">
    <source>
        <dbReference type="Pfam" id="PF20263"/>
    </source>
</evidence>
<dbReference type="Pfam" id="PF20263">
    <property type="entry name" value="LYRM2-like"/>
    <property type="match status" value="1"/>
</dbReference>
<feature type="compositionally biased region" description="Basic and acidic residues" evidence="1">
    <location>
        <begin position="281"/>
        <end position="309"/>
    </location>
</feature>
<comment type="caution">
    <text evidence="3">The sequence shown here is derived from an EMBL/GenBank/DDBJ whole genome shotgun (WGS) entry which is preliminary data.</text>
</comment>
<dbReference type="InParanoid" id="G4T8E6"/>
<dbReference type="InterPro" id="IPR046896">
    <property type="entry name" value="Cup1-like_N"/>
</dbReference>
<keyword evidence="4" id="KW-1185">Reference proteome</keyword>
<accession>G4T8E6</accession>
<evidence type="ECO:0000313" key="4">
    <source>
        <dbReference type="Proteomes" id="UP000007148"/>
    </source>
</evidence>
<reference evidence="3 4" key="1">
    <citation type="journal article" date="2011" name="PLoS Pathog.">
        <title>Endophytic Life Strategies Decoded by Genome and Transcriptome Analyses of the Mutualistic Root Symbiont Piriformospora indica.</title>
        <authorList>
            <person name="Zuccaro A."/>
            <person name="Lahrmann U."/>
            <person name="Guldener U."/>
            <person name="Langen G."/>
            <person name="Pfiffi S."/>
            <person name="Biedenkopf D."/>
            <person name="Wong P."/>
            <person name="Samans B."/>
            <person name="Grimm C."/>
            <person name="Basiewicz M."/>
            <person name="Murat C."/>
            <person name="Martin F."/>
            <person name="Kogel K.H."/>
        </authorList>
    </citation>
    <scope>NUCLEOTIDE SEQUENCE [LARGE SCALE GENOMIC DNA]</scope>
    <source>
        <strain evidence="3 4">DSM 11827</strain>
    </source>
</reference>
<dbReference type="AlphaFoldDB" id="G4T8E6"/>
<dbReference type="Proteomes" id="UP000007148">
    <property type="component" value="Unassembled WGS sequence"/>
</dbReference>
<gene>
    <name evidence="3" type="ORF">PIIN_01399</name>
</gene>
<feature type="region of interest" description="Disordered" evidence="1">
    <location>
        <begin position="275"/>
        <end position="309"/>
    </location>
</feature>
<dbReference type="EMBL" id="CAFZ01000016">
    <property type="protein sequence ID" value="CCA67571.1"/>
    <property type="molecule type" value="Genomic_DNA"/>
</dbReference>
<name>G4T8E6_SERID</name>
<dbReference type="OrthoDB" id="198652at2759"/>
<proteinExistence type="predicted"/>
<sequence length="358" mass="41043">MALRVYRDLLRQAGYLPHPYLQAFVKGKARDYFRRHRNSPKPAKQIENAKKELRRLQKVNNGSQFAFMRLLRQAFGRIGRMKWELLKPHFATVPERDPIIPKVESSRPPTYTPTLLALVSSSISKSTDRVIPTKDILNPLPARADPASDEARLLGPLSLRRQKNMHRRFFLEQTRRVYPPLEVLRSPSSTEASTPIPQTGLETLSPIAMLHSLSLPAAPISRPSRSDDTDRPLEEPEYAVISAARKMRVHGRSKRWLRRRYRELLGQIPKIVVEDSTTTGEQERKSTKQKKREDRTPEAKETTITDSSRKVSVQWSSKLALNLSYTPPLRTITHKELAWIQKATELTASNPAASRRKK</sequence>
<organism evidence="3 4">
    <name type="scientific">Serendipita indica (strain DSM 11827)</name>
    <name type="common">Root endophyte fungus</name>
    <name type="synonym">Piriformospora indica</name>
    <dbReference type="NCBI Taxonomy" id="1109443"/>
    <lineage>
        <taxon>Eukaryota</taxon>
        <taxon>Fungi</taxon>
        <taxon>Dikarya</taxon>
        <taxon>Basidiomycota</taxon>
        <taxon>Agaricomycotina</taxon>
        <taxon>Agaricomycetes</taxon>
        <taxon>Sebacinales</taxon>
        <taxon>Serendipitaceae</taxon>
        <taxon>Serendipita</taxon>
    </lineage>
</organism>
<dbReference type="HOGENOM" id="CLU_059571_0_0_1"/>